<gene>
    <name evidence="1" type="ORF">CALCODRAFT_497586</name>
</gene>
<keyword evidence="2" id="KW-1185">Reference proteome</keyword>
<evidence type="ECO:0000313" key="1">
    <source>
        <dbReference type="EMBL" id="KZT56276.1"/>
    </source>
</evidence>
<dbReference type="Proteomes" id="UP000076842">
    <property type="component" value="Unassembled WGS sequence"/>
</dbReference>
<dbReference type="InParanoid" id="A0A165F697"/>
<protein>
    <recommendedName>
        <fullName evidence="3">F-box domain-containing protein</fullName>
    </recommendedName>
</protein>
<proteinExistence type="predicted"/>
<dbReference type="STRING" id="1353952.A0A165F697"/>
<reference evidence="1 2" key="1">
    <citation type="journal article" date="2016" name="Mol. Biol. Evol.">
        <title>Comparative Genomics of Early-Diverging Mushroom-Forming Fungi Provides Insights into the Origins of Lignocellulose Decay Capabilities.</title>
        <authorList>
            <person name="Nagy L.G."/>
            <person name="Riley R."/>
            <person name="Tritt A."/>
            <person name="Adam C."/>
            <person name="Daum C."/>
            <person name="Floudas D."/>
            <person name="Sun H."/>
            <person name="Yadav J.S."/>
            <person name="Pangilinan J."/>
            <person name="Larsson K.H."/>
            <person name="Matsuura K."/>
            <person name="Barry K."/>
            <person name="Labutti K."/>
            <person name="Kuo R."/>
            <person name="Ohm R.A."/>
            <person name="Bhattacharya S.S."/>
            <person name="Shirouzu T."/>
            <person name="Yoshinaga Y."/>
            <person name="Martin F.M."/>
            <person name="Grigoriev I.V."/>
            <person name="Hibbett D.S."/>
        </authorList>
    </citation>
    <scope>NUCLEOTIDE SEQUENCE [LARGE SCALE GENOMIC DNA]</scope>
    <source>
        <strain evidence="1 2">HHB12733</strain>
    </source>
</reference>
<dbReference type="AlphaFoldDB" id="A0A165F697"/>
<dbReference type="EMBL" id="KV423980">
    <property type="protein sequence ID" value="KZT56276.1"/>
    <property type="molecule type" value="Genomic_DNA"/>
</dbReference>
<accession>A0A165F697</accession>
<dbReference type="SUPFAM" id="SSF52047">
    <property type="entry name" value="RNI-like"/>
    <property type="match status" value="1"/>
</dbReference>
<organism evidence="1 2">
    <name type="scientific">Calocera cornea HHB12733</name>
    <dbReference type="NCBI Taxonomy" id="1353952"/>
    <lineage>
        <taxon>Eukaryota</taxon>
        <taxon>Fungi</taxon>
        <taxon>Dikarya</taxon>
        <taxon>Basidiomycota</taxon>
        <taxon>Agaricomycotina</taxon>
        <taxon>Dacrymycetes</taxon>
        <taxon>Dacrymycetales</taxon>
        <taxon>Dacrymycetaceae</taxon>
        <taxon>Calocera</taxon>
    </lineage>
</organism>
<evidence type="ECO:0008006" key="3">
    <source>
        <dbReference type="Google" id="ProtNLM"/>
    </source>
</evidence>
<dbReference type="InterPro" id="IPR032675">
    <property type="entry name" value="LRR_dom_sf"/>
</dbReference>
<dbReference type="Gene3D" id="3.80.10.10">
    <property type="entry name" value="Ribonuclease Inhibitor"/>
    <property type="match status" value="1"/>
</dbReference>
<sequence>MARRMRRAADLLSDVEGHWFPRLHSVRLHRLGTAEQLLTSSRFIVPTVESICIIAWEPENAYGDPTWSSAIAALERRITTTPRKIRAFSLTRITQHNPLLERILLEVTRKFSLRSLHTAPPLFTELVATQVSQASKLQQLSVEEANNDDSTMSSTFFATPNSILFSSLRDLKITGRPIVLLNALSSLDATLLKLTLTSMGPSDVNSAGITRSYCRKLACCISHRYPGLHELHLCDAAVGNDHDVLWMRDLEPLSKCTSLQKFSIKRFWAVIRNEDLGTLTRKWLLLRTLVLLHLVHAPPEVPDNFVSWEGLIALRRHCPELTEVSINRFNPAPPIPRPPEPSPQLSTMLLAFEDPRSNMFPRQTAQFLSLLWPSIRLSVQYDDNPTDEWKEVVSLLAFRC</sequence>
<feature type="non-terminal residue" evidence="1">
    <location>
        <position position="400"/>
    </location>
</feature>
<dbReference type="OrthoDB" id="10620529at2759"/>
<name>A0A165F697_9BASI</name>
<evidence type="ECO:0000313" key="2">
    <source>
        <dbReference type="Proteomes" id="UP000076842"/>
    </source>
</evidence>